<gene>
    <name evidence="3" type="ORF">E9531_15945</name>
</gene>
<dbReference type="Gene3D" id="3.90.1530.10">
    <property type="entry name" value="Conserved hypothetical protein from pyrococcus furiosus pfu- 392566-001, ParB domain"/>
    <property type="match status" value="1"/>
</dbReference>
<feature type="signal peptide" evidence="2">
    <location>
        <begin position="1"/>
        <end position="22"/>
    </location>
</feature>
<reference evidence="3 4" key="1">
    <citation type="journal article" date="2015" name="Antonie Van Leeuwenhoek">
        <title>Lampropedia puyangensis sp. nov., isolated from symptomatic bark of Populus ? euramericana canker and emended description of Lampropedia hyalina (Ehrenberg 1832) Lee et al. 2004.</title>
        <authorList>
            <person name="Li Y."/>
            <person name="Wang T."/>
            <person name="Piao C.G."/>
            <person name="Wang L.F."/>
            <person name="Tian G.Z."/>
            <person name="Zhu T.H."/>
            <person name="Guo M.W."/>
        </authorList>
    </citation>
    <scope>NUCLEOTIDE SEQUENCE [LARGE SCALE GENOMIC DNA]</scope>
    <source>
        <strain evidence="3 4">2-bin</strain>
    </source>
</reference>
<evidence type="ECO:0000256" key="1">
    <source>
        <dbReference type="SAM" id="Phobius"/>
    </source>
</evidence>
<feature type="chain" id="PRO_5020945914" description="Chromosome partitioning protein ParB" evidence="2">
    <location>
        <begin position="23"/>
        <end position="539"/>
    </location>
</feature>
<dbReference type="CDD" id="cd16390">
    <property type="entry name" value="ParB_N_Srx_like"/>
    <property type="match status" value="1"/>
</dbReference>
<dbReference type="InterPro" id="IPR014956">
    <property type="entry name" value="ParBc_2"/>
</dbReference>
<evidence type="ECO:0000256" key="2">
    <source>
        <dbReference type="SAM" id="SignalP"/>
    </source>
</evidence>
<comment type="caution">
    <text evidence="3">The sequence shown here is derived from an EMBL/GenBank/DDBJ whole genome shotgun (WGS) entry which is preliminary data.</text>
</comment>
<dbReference type="EMBL" id="STFG01000028">
    <property type="protein sequence ID" value="THT97468.1"/>
    <property type="molecule type" value="Genomic_DNA"/>
</dbReference>
<dbReference type="OrthoDB" id="323572at2"/>
<dbReference type="Gene3D" id="1.10.8.10">
    <property type="entry name" value="DNA helicase RuvA subunit, C-terminal domain"/>
    <property type="match status" value="1"/>
</dbReference>
<accession>A0A4S8ESY3</accession>
<feature type="transmembrane region" description="Helical" evidence="1">
    <location>
        <begin position="46"/>
        <end position="63"/>
    </location>
</feature>
<feature type="transmembrane region" description="Helical" evidence="1">
    <location>
        <begin position="75"/>
        <end position="94"/>
    </location>
</feature>
<keyword evidence="4" id="KW-1185">Reference proteome</keyword>
<name>A0A4S8ESY3_9BURK</name>
<dbReference type="Pfam" id="PF08857">
    <property type="entry name" value="ParBc_2"/>
    <property type="match status" value="1"/>
</dbReference>
<keyword evidence="1" id="KW-0472">Membrane</keyword>
<evidence type="ECO:0008006" key="5">
    <source>
        <dbReference type="Google" id="ProtNLM"/>
    </source>
</evidence>
<proteinExistence type="predicted"/>
<dbReference type="SUPFAM" id="SSF110849">
    <property type="entry name" value="ParB/Sulfiredoxin"/>
    <property type="match status" value="1"/>
</dbReference>
<evidence type="ECO:0000313" key="3">
    <source>
        <dbReference type="EMBL" id="THT97468.1"/>
    </source>
</evidence>
<dbReference type="AlphaFoldDB" id="A0A4S8ESY3"/>
<organism evidence="3 4">
    <name type="scientific">Lampropedia puyangensis</name>
    <dbReference type="NCBI Taxonomy" id="1330072"/>
    <lineage>
        <taxon>Bacteria</taxon>
        <taxon>Pseudomonadati</taxon>
        <taxon>Pseudomonadota</taxon>
        <taxon>Betaproteobacteria</taxon>
        <taxon>Burkholderiales</taxon>
        <taxon>Comamonadaceae</taxon>
        <taxon>Lampropedia</taxon>
    </lineage>
</organism>
<evidence type="ECO:0000313" key="4">
    <source>
        <dbReference type="Proteomes" id="UP000308917"/>
    </source>
</evidence>
<dbReference type="Proteomes" id="UP000308917">
    <property type="component" value="Unassembled WGS sequence"/>
</dbReference>
<keyword evidence="1" id="KW-1133">Transmembrane helix</keyword>
<protein>
    <recommendedName>
        <fullName evidence="5">Chromosome partitioning protein ParB</fullName>
    </recommendedName>
</protein>
<dbReference type="InterPro" id="IPR036086">
    <property type="entry name" value="ParB/Sulfiredoxin_sf"/>
</dbReference>
<keyword evidence="2" id="KW-0732">Signal</keyword>
<keyword evidence="1" id="KW-0812">Transmembrane</keyword>
<sequence>MRHLISSLATLAGLLALTPAHAQPSPSLVITFSPYFAASATPVPVGPWALFLSIVAIGTALLIGKRKGAGHWMSLPALAALLVMGAISLPQASLAERLQRTISLQTSPAHINLETQTSEQVLVRNDTSQPVRLESLAIDGAQENLRLFAPENTPESTACQSGAVLSAGQACVIEVVASPNFALQEGDVVKVQLKDLHPTQASLGYDQIYYHLARKQPDLNRFEPSDPNYVRQIERTELKRAQDYCEDTGRGKAINHEQRTVSLIEGTGFECTIGDDAVLADKLKTVVVGPNGQLYLTDGHHTFTTLWELSDGGPELPVFVRVAANFSQTNSLASFWRLMQDNQFVWLFDAQGQAITAAQLPERLGLDTMADDPYRSLVYLTRDMGYDNANVQEFAEFYWGLWLRQQGIDIHRYNLQDLSPAAVIVNGSAETIDASTSATSYVAAVRDAALAMRQATPGSLIYPGVTTDQLGQNTAPMKQKDWDDLLKEEVWQDDARESDNRYRNGGKAWYATGYRLCGAPATNGQCWLEQIIVNHQLSQ</sequence>
<dbReference type="RefSeq" id="WP_136574764.1">
    <property type="nucleotide sequence ID" value="NZ_STFG01000028.1"/>
</dbReference>